<evidence type="ECO:0000313" key="12">
    <source>
        <dbReference type="EMBL" id="KAG0687576.1"/>
    </source>
</evidence>
<dbReference type="EMBL" id="PUHW01000242">
    <property type="protein sequence ID" value="KAG0687576.1"/>
    <property type="molecule type" value="Genomic_DNA"/>
</dbReference>
<evidence type="ECO:0000256" key="3">
    <source>
        <dbReference type="ARBA" id="ARBA00009797"/>
    </source>
</evidence>
<evidence type="ECO:0000256" key="6">
    <source>
        <dbReference type="ARBA" id="ARBA00022485"/>
    </source>
</evidence>
<accession>A0A9P6WI48</accession>
<evidence type="ECO:0000256" key="7">
    <source>
        <dbReference type="ARBA" id="ARBA00022722"/>
    </source>
</evidence>
<comment type="caution">
    <text evidence="12">The sequence shown here is derived from an EMBL/GenBank/DDBJ whole genome shotgun (WGS) entry which is preliminary data.</text>
</comment>
<dbReference type="OrthoDB" id="354769at2759"/>
<keyword evidence="7" id="KW-0540">Nuclease</keyword>
<keyword evidence="10" id="KW-0411">Iron-sulfur</keyword>
<dbReference type="GO" id="GO:0051539">
    <property type="term" value="F:4 iron, 4 sulfur cluster binding"/>
    <property type="evidence" value="ECO:0007669"/>
    <property type="project" value="UniProtKB-KW"/>
</dbReference>
<gene>
    <name evidence="12" type="primary">EXO5</name>
    <name evidence="12" type="ORF">C6P40_002164</name>
</gene>
<keyword evidence="9" id="KW-0408">Iron</keyword>
<evidence type="ECO:0000256" key="2">
    <source>
        <dbReference type="ARBA" id="ARBA00001966"/>
    </source>
</evidence>
<evidence type="ECO:0000256" key="9">
    <source>
        <dbReference type="ARBA" id="ARBA00023004"/>
    </source>
</evidence>
<keyword evidence="8 12" id="KW-0269">Exonuclease</keyword>
<sequence length="596" mass="69362">MKQIRYIHKLRICIPIPEDLIQRQRNAQKLNQTFKNVLLTNSNNSNNEQNNSKYSDEEVYKAISQLTKIGNISNLKILNKEKNDIELLRDIQNPSNSFENRINNLSHYLNNNEKQESKYLPNQFIIEKSLVPYDELCRINNDYHSRLSVTKILPKAYCELKDMYQLFIGGINIETKAMVSGRKIHKVLEEQIHPQIDVCLKTKDSDEVVQIDKQKDLIDVDVSIKEEGKEQVNKEENKGKLSEELVMIDITDYKISTSSQLYKISQNIVRIINIFKFGKSREILVHILINKKTGEIMKRVPDGGFVDKEHIIISGIVDDLHLSSEHDDAFKTFQKELTEEINKSFDFENTFQAINSKIESWTDLDDPALYLIVNDDKSRSSKFLPSKDYQKSQLLQVGMYRYFLGNLSHNLNFTYESWRFNMITRGESIDDQLDNSDVCFSYFANHYLLNDYIKLKNGEPLDFNGIKSTPISTAIKSSPYIFVNKTNDKSLDVLVGEWKNPPTFAHILARLSQVEYLLNKFISNKLEITYIDRSSGTKLNVIHDEYNEKYVEDQIHLGMNLWMGKREPYPTNSKQVCKNCDFRVNCKIPDRLKGIL</sequence>
<protein>
    <recommendedName>
        <fullName evidence="5">Exonuclease V, mitochondrial</fullName>
    </recommendedName>
    <alternativeName>
        <fullName evidence="11">Defects in morphology protein 1</fullName>
    </alternativeName>
</protein>
<dbReference type="Pfam" id="PF09810">
    <property type="entry name" value="Exo5"/>
    <property type="match status" value="2"/>
</dbReference>
<dbReference type="GO" id="GO:0045145">
    <property type="term" value="F:single-stranded DNA 5'-3' DNA exonuclease activity"/>
    <property type="evidence" value="ECO:0007669"/>
    <property type="project" value="InterPro"/>
</dbReference>
<comment type="cofactor">
    <cofactor evidence="1">
        <name>Mg(2+)</name>
        <dbReference type="ChEBI" id="CHEBI:18420"/>
    </cofactor>
</comment>
<evidence type="ECO:0000256" key="8">
    <source>
        <dbReference type="ARBA" id="ARBA00022839"/>
    </source>
</evidence>
<name>A0A9P6WI48_9ASCO</name>
<reference evidence="12" key="1">
    <citation type="submission" date="2020-11" db="EMBL/GenBank/DDBJ databases">
        <title>Kefir isolates.</title>
        <authorList>
            <person name="Marcisauskas S."/>
            <person name="Kim Y."/>
            <person name="Blasche S."/>
        </authorList>
    </citation>
    <scope>NUCLEOTIDE SEQUENCE</scope>
    <source>
        <strain evidence="12">Olga-1</strain>
    </source>
</reference>
<keyword evidence="6" id="KW-0004">4Fe-4S</keyword>
<comment type="subunit">
    <text evidence="4">Monomer.</text>
</comment>
<dbReference type="InterPro" id="IPR019190">
    <property type="entry name" value="EXOV"/>
</dbReference>
<keyword evidence="6" id="KW-0479">Metal-binding</keyword>
<keyword evidence="8 12" id="KW-0378">Hydrolase</keyword>
<dbReference type="AlphaFoldDB" id="A0A9P6WI48"/>
<dbReference type="PANTHER" id="PTHR14464">
    <property type="entry name" value="EXONUCLEASE V"/>
    <property type="match status" value="1"/>
</dbReference>
<dbReference type="Proteomes" id="UP000697127">
    <property type="component" value="Unassembled WGS sequence"/>
</dbReference>
<proteinExistence type="inferred from homology"/>
<organism evidence="12 13">
    <name type="scientific">Pichia californica</name>
    <dbReference type="NCBI Taxonomy" id="460514"/>
    <lineage>
        <taxon>Eukaryota</taxon>
        <taxon>Fungi</taxon>
        <taxon>Dikarya</taxon>
        <taxon>Ascomycota</taxon>
        <taxon>Saccharomycotina</taxon>
        <taxon>Pichiomycetes</taxon>
        <taxon>Pichiales</taxon>
        <taxon>Pichiaceae</taxon>
        <taxon>Pichia</taxon>
    </lineage>
</organism>
<dbReference type="PANTHER" id="PTHR14464:SF4">
    <property type="entry name" value="EXONUCLEASE V"/>
    <property type="match status" value="1"/>
</dbReference>
<dbReference type="GO" id="GO:0036297">
    <property type="term" value="P:interstrand cross-link repair"/>
    <property type="evidence" value="ECO:0007669"/>
    <property type="project" value="TreeGrafter"/>
</dbReference>
<evidence type="ECO:0000256" key="5">
    <source>
        <dbReference type="ARBA" id="ARBA00013561"/>
    </source>
</evidence>
<evidence type="ECO:0000313" key="13">
    <source>
        <dbReference type="Proteomes" id="UP000697127"/>
    </source>
</evidence>
<dbReference type="GO" id="GO:0005634">
    <property type="term" value="C:nucleus"/>
    <property type="evidence" value="ECO:0007669"/>
    <property type="project" value="TreeGrafter"/>
</dbReference>
<evidence type="ECO:0000256" key="11">
    <source>
        <dbReference type="ARBA" id="ARBA00030412"/>
    </source>
</evidence>
<evidence type="ECO:0000256" key="10">
    <source>
        <dbReference type="ARBA" id="ARBA00023014"/>
    </source>
</evidence>
<comment type="similarity">
    <text evidence="3">Belongs to the EXO5 family.</text>
</comment>
<evidence type="ECO:0000256" key="1">
    <source>
        <dbReference type="ARBA" id="ARBA00001946"/>
    </source>
</evidence>
<evidence type="ECO:0000256" key="4">
    <source>
        <dbReference type="ARBA" id="ARBA00011245"/>
    </source>
</evidence>
<comment type="cofactor">
    <cofactor evidence="2">
        <name>[4Fe-4S] cluster</name>
        <dbReference type="ChEBI" id="CHEBI:49883"/>
    </cofactor>
</comment>
<keyword evidence="13" id="KW-1185">Reference proteome</keyword>